<name>A0A368GMC3_ANCCA</name>
<dbReference type="Proteomes" id="UP000252519">
    <property type="component" value="Unassembled WGS sequence"/>
</dbReference>
<dbReference type="EMBL" id="JOJR01000100">
    <property type="protein sequence ID" value="RCN45484.1"/>
    <property type="molecule type" value="Genomic_DNA"/>
</dbReference>
<evidence type="ECO:0000313" key="3">
    <source>
        <dbReference type="Proteomes" id="UP000252519"/>
    </source>
</evidence>
<dbReference type="AlphaFoldDB" id="A0A368GMC3"/>
<accession>A0A368GMC3</accession>
<dbReference type="InterPro" id="IPR029063">
    <property type="entry name" value="SAM-dependent_MTases_sf"/>
</dbReference>
<comment type="caution">
    <text evidence="2">The sequence shown here is derived from an EMBL/GenBank/DDBJ whole genome shotgun (WGS) entry which is preliminary data.</text>
</comment>
<evidence type="ECO:0000313" key="2">
    <source>
        <dbReference type="EMBL" id="RCN45484.1"/>
    </source>
</evidence>
<protein>
    <submittedName>
        <fullName evidence="2">Uncharacterized protein</fullName>
    </submittedName>
</protein>
<reference evidence="2 3" key="1">
    <citation type="submission" date="2014-10" db="EMBL/GenBank/DDBJ databases">
        <title>Draft genome of the hookworm Ancylostoma caninum.</title>
        <authorList>
            <person name="Mitreva M."/>
        </authorList>
    </citation>
    <scope>NUCLEOTIDE SEQUENCE [LARGE SCALE GENOMIC DNA]</scope>
    <source>
        <strain evidence="2 3">Baltimore</strain>
    </source>
</reference>
<organism evidence="2 3">
    <name type="scientific">Ancylostoma caninum</name>
    <name type="common">Dog hookworm</name>
    <dbReference type="NCBI Taxonomy" id="29170"/>
    <lineage>
        <taxon>Eukaryota</taxon>
        <taxon>Metazoa</taxon>
        <taxon>Ecdysozoa</taxon>
        <taxon>Nematoda</taxon>
        <taxon>Chromadorea</taxon>
        <taxon>Rhabditida</taxon>
        <taxon>Rhabditina</taxon>
        <taxon>Rhabditomorpha</taxon>
        <taxon>Strongyloidea</taxon>
        <taxon>Ancylostomatidae</taxon>
        <taxon>Ancylostomatinae</taxon>
        <taxon>Ancylostoma</taxon>
    </lineage>
</organism>
<keyword evidence="3" id="KW-1185">Reference proteome</keyword>
<dbReference type="STRING" id="29170.A0A368GMC3"/>
<gene>
    <name evidence="2" type="ORF">ANCCAN_08484</name>
</gene>
<proteinExistence type="predicted"/>
<dbReference type="Gene3D" id="3.40.50.150">
    <property type="entry name" value="Vaccinia Virus protein VP39"/>
    <property type="match status" value="1"/>
</dbReference>
<feature type="compositionally biased region" description="Basic and acidic residues" evidence="1">
    <location>
        <begin position="69"/>
        <end position="84"/>
    </location>
</feature>
<dbReference type="OrthoDB" id="1925287at2759"/>
<evidence type="ECO:0000256" key="1">
    <source>
        <dbReference type="SAM" id="MobiDB-lite"/>
    </source>
</evidence>
<sequence length="84" mass="9552">MNEEISWELKPKPKQVQRACEIMRQVGFVQVETVEIVPRTHKVVELARQSLAEFEASGDQTAVQGARSGSDRIRKRKLEEETTG</sequence>
<feature type="region of interest" description="Disordered" evidence="1">
    <location>
        <begin position="57"/>
        <end position="84"/>
    </location>
</feature>